<dbReference type="Pfam" id="PF06440">
    <property type="entry name" value="DNA_pol3_theta"/>
    <property type="match status" value="1"/>
</dbReference>
<dbReference type="GO" id="GO:0006260">
    <property type="term" value="P:DNA replication"/>
    <property type="evidence" value="ECO:0007669"/>
    <property type="project" value="InterPro"/>
</dbReference>
<dbReference type="Proteomes" id="UP000091820">
    <property type="component" value="Unassembled WGS sequence"/>
</dbReference>
<evidence type="ECO:0000313" key="2">
    <source>
        <dbReference type="Proteomes" id="UP000091820"/>
    </source>
</evidence>
<dbReference type="EnsemblMetazoa" id="GBRI030411-RA">
    <property type="protein sequence ID" value="GBRI030411-PA"/>
    <property type="gene ID" value="GBRI030411"/>
</dbReference>
<dbReference type="AlphaFoldDB" id="A0A1A9WSH9"/>
<reference evidence="1" key="2">
    <citation type="submission" date="2020-05" db="UniProtKB">
        <authorList>
            <consortium name="EnsemblMetazoa"/>
        </authorList>
    </citation>
    <scope>IDENTIFICATION</scope>
    <source>
        <strain evidence="1">IAEA</strain>
    </source>
</reference>
<evidence type="ECO:0000313" key="1">
    <source>
        <dbReference type="EnsemblMetazoa" id="GBRI030411-PA"/>
    </source>
</evidence>
<dbReference type="SUPFAM" id="SSF46575">
    <property type="entry name" value="DNA polymerase III theta subunit-like"/>
    <property type="match status" value="1"/>
</dbReference>
<proteinExistence type="predicted"/>
<protein>
    <submittedName>
        <fullName evidence="1">Uncharacterized protein</fullName>
    </submittedName>
</protein>
<dbReference type="GO" id="GO:0003677">
    <property type="term" value="F:DNA binding"/>
    <property type="evidence" value="ECO:0007669"/>
    <property type="project" value="InterPro"/>
</dbReference>
<dbReference type="GO" id="GO:0003887">
    <property type="term" value="F:DNA-directed DNA polymerase activity"/>
    <property type="evidence" value="ECO:0007669"/>
    <property type="project" value="InterPro"/>
</dbReference>
<name>A0A1A9WSH9_9MUSC</name>
<accession>A0A1A9WSH9</accession>
<dbReference type="VEuPathDB" id="VectorBase:GBRI030411"/>
<dbReference type="STRING" id="37001.A0A1A9WSH9"/>
<reference evidence="2" key="1">
    <citation type="submission" date="2014-03" db="EMBL/GenBank/DDBJ databases">
        <authorList>
            <person name="Aksoy S."/>
            <person name="Warren W."/>
            <person name="Wilson R.K."/>
        </authorList>
    </citation>
    <scope>NUCLEOTIDE SEQUENCE [LARGE SCALE GENOMIC DNA]</scope>
    <source>
        <strain evidence="2">IAEA</strain>
    </source>
</reference>
<dbReference type="InterPro" id="IPR009052">
    <property type="entry name" value="DNA_pol_III_theta_bac"/>
</dbReference>
<dbReference type="Gene3D" id="1.20.58.250">
    <property type="entry name" value="DNA polymerase III-theta"/>
    <property type="match status" value="1"/>
</dbReference>
<keyword evidence="2" id="KW-1185">Reference proteome</keyword>
<sequence>MDMVNVDLAAAAVAYKERMNMSVRASQVDTEQPEDLRAYFRERLEHHRSAGKRLPRATDSIYQEMAESNRKKKGSLNFFGIDFPNYLQRYGGLSVGLPGIFPSVQPTTSTCDALMVSTITPPSFNKSPVAILSTSLRSKAICVSALSKWSFISADKSLRTVVISIDKSLRTLAISADRSLRTSSISRLMVVISDEKSLRKSAKSRFTSAISALVARSATSGKQVMLRDKRTGAPWLASFNYINQHYSFQPVGNVRAIRREFESLKVPAEFEPAGTHYTEFL</sequence>
<organism evidence="1 2">
    <name type="scientific">Glossina brevipalpis</name>
    <dbReference type="NCBI Taxonomy" id="37001"/>
    <lineage>
        <taxon>Eukaryota</taxon>
        <taxon>Metazoa</taxon>
        <taxon>Ecdysozoa</taxon>
        <taxon>Arthropoda</taxon>
        <taxon>Hexapoda</taxon>
        <taxon>Insecta</taxon>
        <taxon>Pterygota</taxon>
        <taxon>Neoptera</taxon>
        <taxon>Endopterygota</taxon>
        <taxon>Diptera</taxon>
        <taxon>Brachycera</taxon>
        <taxon>Muscomorpha</taxon>
        <taxon>Hippoboscoidea</taxon>
        <taxon>Glossinidae</taxon>
        <taxon>Glossina</taxon>
    </lineage>
</organism>
<dbReference type="InterPro" id="IPR036745">
    <property type="entry name" value="PolIII_theta_sf"/>
</dbReference>